<dbReference type="AlphaFoldDB" id="W9R320"/>
<protein>
    <recommendedName>
        <fullName evidence="5">Glycosyltransferase</fullName>
        <ecNumber evidence="5">2.4.1.-</ecNumber>
    </recommendedName>
</protein>
<evidence type="ECO:0000256" key="2">
    <source>
        <dbReference type="ARBA" id="ARBA00022676"/>
    </source>
</evidence>
<comment type="similarity">
    <text evidence="1 4">Belongs to the UDP-glycosyltransferase family.</text>
</comment>
<evidence type="ECO:0000256" key="4">
    <source>
        <dbReference type="RuleBase" id="RU003718"/>
    </source>
</evidence>
<dbReference type="FunFam" id="3.40.50.2000:FF:000037">
    <property type="entry name" value="Glycosyltransferase"/>
    <property type="match status" value="1"/>
</dbReference>
<evidence type="ECO:0000313" key="6">
    <source>
        <dbReference type="EMBL" id="EXB54970.1"/>
    </source>
</evidence>
<gene>
    <name evidence="6" type="ORF">L484_010550</name>
</gene>
<organism evidence="6 7">
    <name type="scientific">Morus notabilis</name>
    <dbReference type="NCBI Taxonomy" id="981085"/>
    <lineage>
        <taxon>Eukaryota</taxon>
        <taxon>Viridiplantae</taxon>
        <taxon>Streptophyta</taxon>
        <taxon>Embryophyta</taxon>
        <taxon>Tracheophyta</taxon>
        <taxon>Spermatophyta</taxon>
        <taxon>Magnoliopsida</taxon>
        <taxon>eudicotyledons</taxon>
        <taxon>Gunneridae</taxon>
        <taxon>Pentapetalae</taxon>
        <taxon>rosids</taxon>
        <taxon>fabids</taxon>
        <taxon>Rosales</taxon>
        <taxon>Moraceae</taxon>
        <taxon>Moreae</taxon>
        <taxon>Morus</taxon>
    </lineage>
</organism>
<evidence type="ECO:0000256" key="3">
    <source>
        <dbReference type="ARBA" id="ARBA00022679"/>
    </source>
</evidence>
<keyword evidence="7" id="KW-1185">Reference proteome</keyword>
<dbReference type="InterPro" id="IPR050481">
    <property type="entry name" value="UDP-glycosyltransf_plant"/>
</dbReference>
<dbReference type="EMBL" id="KE344217">
    <property type="protein sequence ID" value="EXB54970.1"/>
    <property type="molecule type" value="Genomic_DNA"/>
</dbReference>
<name>W9R320_9ROSA</name>
<evidence type="ECO:0000256" key="5">
    <source>
        <dbReference type="RuleBase" id="RU362057"/>
    </source>
</evidence>
<keyword evidence="2 4" id="KW-0328">Glycosyltransferase</keyword>
<dbReference type="EC" id="2.4.1.-" evidence="5"/>
<dbReference type="GO" id="GO:0035251">
    <property type="term" value="F:UDP-glucosyltransferase activity"/>
    <property type="evidence" value="ECO:0007669"/>
    <property type="project" value="InterPro"/>
</dbReference>
<dbReference type="PANTHER" id="PTHR48049:SF167">
    <property type="entry name" value="GLYCOSYLTRANSFERASE"/>
    <property type="match status" value="1"/>
</dbReference>
<dbReference type="STRING" id="981085.W9R320"/>
<dbReference type="InterPro" id="IPR002213">
    <property type="entry name" value="UDP_glucos_trans"/>
</dbReference>
<evidence type="ECO:0000313" key="7">
    <source>
        <dbReference type="Proteomes" id="UP000030645"/>
    </source>
</evidence>
<reference evidence="7" key="1">
    <citation type="submission" date="2013-01" db="EMBL/GenBank/DDBJ databases">
        <title>Draft Genome Sequence of a Mulberry Tree, Morus notabilis C.K. Schneid.</title>
        <authorList>
            <person name="He N."/>
            <person name="Zhao S."/>
        </authorList>
    </citation>
    <scope>NUCLEOTIDE SEQUENCE</scope>
</reference>
<accession>W9R320</accession>
<keyword evidence="3 4" id="KW-0808">Transferase</keyword>
<proteinExistence type="inferred from homology"/>
<dbReference type="InterPro" id="IPR035595">
    <property type="entry name" value="UDP_glycos_trans_CS"/>
</dbReference>
<dbReference type="PANTHER" id="PTHR48049">
    <property type="entry name" value="GLYCOSYLTRANSFERASE"/>
    <property type="match status" value="1"/>
</dbReference>
<sequence length="453" mass="51051">MEADDSSLHIAMYPWFAFGHITPFLHLSNKLAKRGHKISFFVPTRTQSKIEHFNHFPHLITFAPITVPHIDGLPLGAETTYDVPNPLLFPLIIMAMEKTKLQIELLLRNLKPDIIFFDFAHWIPNLARPLGIKSVFYSIISPVSIGYGVARENVQKKEAEISEQTFLHPPPDFPDSSSMNLHLHETKFFAANSKPPQFDGGTRTSLFRRIYTSMMESDALAFKAFMPEPPVSTSLEEKWANFLGGFKAGSGIYCALGSEWTLTKEQFQELLLGFELSGLPFLAALKPPYGAEKIEEALPEGFGERIRGRGVVHGGWIQQRLILEHPCVGCFVTHCGSGSLMEGLLSKSQLVMIPHVGDHCFRARLIGNIFKAGVEVERAEEDGFFTKESVCKAIKTVMEEENYYCDKDQSHLQPCQVAREIRANHAQLRELLSLKDLESSYIDDFSKKLQLLL</sequence>
<dbReference type="PROSITE" id="PS00375">
    <property type="entry name" value="UDPGT"/>
    <property type="match status" value="1"/>
</dbReference>
<dbReference type="Pfam" id="PF00201">
    <property type="entry name" value="UDPGT"/>
    <property type="match status" value="1"/>
</dbReference>
<dbReference type="eggNOG" id="KOG1192">
    <property type="taxonomic scope" value="Eukaryota"/>
</dbReference>
<dbReference type="Gene3D" id="3.40.50.2000">
    <property type="entry name" value="Glycogen Phosphorylase B"/>
    <property type="match status" value="2"/>
</dbReference>
<dbReference type="CDD" id="cd03784">
    <property type="entry name" value="GT1_Gtf-like"/>
    <property type="match status" value="1"/>
</dbReference>
<dbReference type="SUPFAM" id="SSF53756">
    <property type="entry name" value="UDP-Glycosyltransferase/glycogen phosphorylase"/>
    <property type="match status" value="1"/>
</dbReference>
<dbReference type="Proteomes" id="UP000030645">
    <property type="component" value="Unassembled WGS sequence"/>
</dbReference>
<evidence type="ECO:0000256" key="1">
    <source>
        <dbReference type="ARBA" id="ARBA00009995"/>
    </source>
</evidence>